<sequence length="306" mass="33009">MTSKRRKQLISLTTLLLFLPVVAITVVLTQNSQDTRSDASEPKGKITLLPQTVDQEVNTEFTINIIPDPDATNNGSAIAIDTILQFDPDILEAVEVIKGDTAGTYPFQDKDFQINNTTGLVKLSWLAYDDLASSMLPPLTAPTPIGSVRFRLLSNSGTVIETVFNAQDATQDSNIILSDNSETVDILSSKNTVTVNGGGVLPPVVDDGGIDPPVNDENNVPPVDDGNIDPPIIDDDDGETGDDDTILPGDIDLDGKIDLADYSLFVDDYVACKKGATCNDRSDINNDGKVNLSDYSLFIDQYKSKR</sequence>
<evidence type="ECO:0008006" key="4">
    <source>
        <dbReference type="Google" id="ProtNLM"/>
    </source>
</evidence>
<feature type="compositionally biased region" description="Acidic residues" evidence="1">
    <location>
        <begin position="232"/>
        <end position="242"/>
    </location>
</feature>
<dbReference type="GO" id="GO:0000272">
    <property type="term" value="P:polysaccharide catabolic process"/>
    <property type="evidence" value="ECO:0007669"/>
    <property type="project" value="InterPro"/>
</dbReference>
<evidence type="ECO:0000256" key="1">
    <source>
        <dbReference type="SAM" id="MobiDB-lite"/>
    </source>
</evidence>
<name>A0A955KWU6_9BACT</name>
<feature type="region of interest" description="Disordered" evidence="1">
    <location>
        <begin position="219"/>
        <end position="242"/>
    </location>
</feature>
<dbReference type="PROSITE" id="PS00018">
    <property type="entry name" value="EF_HAND_1"/>
    <property type="match status" value="1"/>
</dbReference>
<proteinExistence type="predicted"/>
<comment type="caution">
    <text evidence="2">The sequence shown here is derived from an EMBL/GenBank/DDBJ whole genome shotgun (WGS) entry which is preliminary data.</text>
</comment>
<dbReference type="InterPro" id="IPR018247">
    <property type="entry name" value="EF_Hand_1_Ca_BS"/>
</dbReference>
<gene>
    <name evidence="2" type="ORF">KC685_00890</name>
</gene>
<evidence type="ECO:0000313" key="3">
    <source>
        <dbReference type="Proteomes" id="UP000741282"/>
    </source>
</evidence>
<dbReference type="AlphaFoldDB" id="A0A955KWU6"/>
<evidence type="ECO:0000313" key="2">
    <source>
        <dbReference type="EMBL" id="MCA9376459.1"/>
    </source>
</evidence>
<dbReference type="Gene3D" id="1.10.1330.10">
    <property type="entry name" value="Dockerin domain"/>
    <property type="match status" value="1"/>
</dbReference>
<accession>A0A955KWU6</accession>
<organism evidence="2 3">
    <name type="scientific">Candidatus Dojkabacteria bacterium</name>
    <dbReference type="NCBI Taxonomy" id="2099670"/>
    <lineage>
        <taxon>Bacteria</taxon>
        <taxon>Candidatus Dojkabacteria</taxon>
    </lineage>
</organism>
<reference evidence="2" key="1">
    <citation type="submission" date="2020-04" db="EMBL/GenBank/DDBJ databases">
        <authorList>
            <person name="Zhang T."/>
        </authorList>
    </citation>
    <scope>NUCLEOTIDE SEQUENCE</scope>
    <source>
        <strain evidence="2">HKST-UBA17</strain>
    </source>
</reference>
<dbReference type="Gene3D" id="2.60.40.680">
    <property type="match status" value="1"/>
</dbReference>
<dbReference type="EMBL" id="JAGQLN010000003">
    <property type="protein sequence ID" value="MCA9376459.1"/>
    <property type="molecule type" value="Genomic_DNA"/>
</dbReference>
<reference evidence="2" key="2">
    <citation type="journal article" date="2021" name="Microbiome">
        <title>Successional dynamics and alternative stable states in a saline activated sludge microbial community over 9 years.</title>
        <authorList>
            <person name="Wang Y."/>
            <person name="Ye J."/>
            <person name="Ju F."/>
            <person name="Liu L."/>
            <person name="Boyd J.A."/>
            <person name="Deng Y."/>
            <person name="Parks D.H."/>
            <person name="Jiang X."/>
            <person name="Yin X."/>
            <person name="Woodcroft B.J."/>
            <person name="Tyson G.W."/>
            <person name="Hugenholtz P."/>
            <person name="Polz M.F."/>
            <person name="Zhang T."/>
        </authorList>
    </citation>
    <scope>NUCLEOTIDE SEQUENCE</scope>
    <source>
        <strain evidence="2">HKST-UBA17</strain>
    </source>
</reference>
<protein>
    <recommendedName>
        <fullName evidence="4">Dockerin domain-containing protein</fullName>
    </recommendedName>
</protein>
<dbReference type="Proteomes" id="UP000741282">
    <property type="component" value="Unassembled WGS sequence"/>
</dbReference>
<feature type="compositionally biased region" description="Low complexity" evidence="1">
    <location>
        <begin position="219"/>
        <end position="231"/>
    </location>
</feature>
<dbReference type="SUPFAM" id="SSF63446">
    <property type="entry name" value="Type I dockerin domain"/>
    <property type="match status" value="1"/>
</dbReference>
<dbReference type="InterPro" id="IPR036439">
    <property type="entry name" value="Dockerin_dom_sf"/>
</dbReference>